<proteinExistence type="predicted"/>
<gene>
    <name evidence="2" type="ORF">SAMN04487940_104172</name>
</gene>
<dbReference type="RefSeq" id="WP_074835983.1">
    <property type="nucleotide sequence ID" value="NZ_FNYY01000004.1"/>
</dbReference>
<dbReference type="EMBL" id="FNYY01000004">
    <property type="protein sequence ID" value="SEJ24613.1"/>
    <property type="molecule type" value="Genomic_DNA"/>
</dbReference>
<evidence type="ECO:0000313" key="2">
    <source>
        <dbReference type="EMBL" id="SEJ24613.1"/>
    </source>
</evidence>
<dbReference type="Proteomes" id="UP000182932">
    <property type="component" value="Unassembled WGS sequence"/>
</dbReference>
<feature type="domain" description="NADPH-dependent FMN reductase-like" evidence="1">
    <location>
        <begin position="4"/>
        <end position="147"/>
    </location>
</feature>
<dbReference type="GO" id="GO:0010181">
    <property type="term" value="F:FMN binding"/>
    <property type="evidence" value="ECO:0007669"/>
    <property type="project" value="TreeGrafter"/>
</dbReference>
<dbReference type="GO" id="GO:0016491">
    <property type="term" value="F:oxidoreductase activity"/>
    <property type="evidence" value="ECO:0007669"/>
    <property type="project" value="InterPro"/>
</dbReference>
<keyword evidence="3" id="KW-1185">Reference proteome</keyword>
<dbReference type="Pfam" id="PF03358">
    <property type="entry name" value="FMN_red"/>
    <property type="match status" value="1"/>
</dbReference>
<dbReference type="InterPro" id="IPR029039">
    <property type="entry name" value="Flavoprotein-like_sf"/>
</dbReference>
<dbReference type="SUPFAM" id="SSF52218">
    <property type="entry name" value="Flavoproteins"/>
    <property type="match status" value="1"/>
</dbReference>
<evidence type="ECO:0000259" key="1">
    <source>
        <dbReference type="Pfam" id="PF03358"/>
    </source>
</evidence>
<dbReference type="Gene3D" id="3.40.50.360">
    <property type="match status" value="1"/>
</dbReference>
<dbReference type="PANTHER" id="PTHR30543:SF21">
    <property type="entry name" value="NAD(P)H-DEPENDENT FMN REDUCTASE LOT6"/>
    <property type="match status" value="1"/>
</dbReference>
<name>A0A975ZMW8_9RHOB</name>
<dbReference type="GO" id="GO:0005829">
    <property type="term" value="C:cytosol"/>
    <property type="evidence" value="ECO:0007669"/>
    <property type="project" value="TreeGrafter"/>
</dbReference>
<protein>
    <submittedName>
        <fullName evidence="2">NAD(P)H-dependent FMN reductase</fullName>
    </submittedName>
</protein>
<dbReference type="InterPro" id="IPR005025">
    <property type="entry name" value="FMN_Rdtase-like_dom"/>
</dbReference>
<comment type="caution">
    <text evidence="2">The sequence shown here is derived from an EMBL/GenBank/DDBJ whole genome shotgun (WGS) entry which is preliminary data.</text>
</comment>
<dbReference type="AlphaFoldDB" id="A0A975ZMW8"/>
<dbReference type="GeneID" id="80817861"/>
<evidence type="ECO:0000313" key="3">
    <source>
        <dbReference type="Proteomes" id="UP000182932"/>
    </source>
</evidence>
<organism evidence="2 3">
    <name type="scientific">Marinovum algicola</name>
    <dbReference type="NCBI Taxonomy" id="42444"/>
    <lineage>
        <taxon>Bacteria</taxon>
        <taxon>Pseudomonadati</taxon>
        <taxon>Pseudomonadota</taxon>
        <taxon>Alphaproteobacteria</taxon>
        <taxon>Rhodobacterales</taxon>
        <taxon>Roseobacteraceae</taxon>
        <taxon>Marinovum</taxon>
    </lineage>
</organism>
<reference evidence="2 3" key="1">
    <citation type="submission" date="2016-10" db="EMBL/GenBank/DDBJ databases">
        <authorList>
            <person name="Varghese N."/>
            <person name="Submissions S."/>
        </authorList>
    </citation>
    <scope>NUCLEOTIDE SEQUENCE [LARGE SCALE GENOMIC DNA]</scope>
    <source>
        <strain evidence="2 3">FF3</strain>
    </source>
</reference>
<dbReference type="InterPro" id="IPR050712">
    <property type="entry name" value="NAD(P)H-dep_reductase"/>
</dbReference>
<sequence length="192" mass="20616">MAVTLLGISGSLRAESSNTKLMREALRLFGAAETAEADLRLPLYDGDLEAEEGIPAPARRLADQIAAADALVISGPEYNKGVSGVLKNALDWISRTDVFPWQGKPVAIMSAASGRAGGERTQMMLRASLVAFRPRLLQGPEVLVAQGREQFDAEGRLINDRYEKTLTALMAALREEVRRQGLAAGTAIDHSA</sequence>
<accession>A0A975ZMW8</accession>
<dbReference type="PANTHER" id="PTHR30543">
    <property type="entry name" value="CHROMATE REDUCTASE"/>
    <property type="match status" value="1"/>
</dbReference>